<evidence type="ECO:0000313" key="2">
    <source>
        <dbReference type="Proteomes" id="UP000020529"/>
    </source>
</evidence>
<protein>
    <submittedName>
        <fullName evidence="1">Putative AAA-ATPase family protein</fullName>
    </submittedName>
</protein>
<reference evidence="1 2" key="1">
    <citation type="submission" date="2014-02" db="EMBL/GenBank/DDBJ databases">
        <authorList>
            <person name="Sears C."/>
            <person name="Carroll K."/>
            <person name="Sack B.R."/>
            <person name="Qadri F."/>
            <person name="Myers L.L."/>
            <person name="Chung G.-T."/>
            <person name="Escheverria P."/>
            <person name="Fraser C.M."/>
            <person name="Sadzewicz L."/>
            <person name="Shefchek K.A."/>
            <person name="Tallon L."/>
            <person name="Das S.P."/>
            <person name="Daugherty S."/>
            <person name="Mongodin E.F."/>
        </authorList>
    </citation>
    <scope>NUCLEOTIDE SEQUENCE [LARGE SCALE GENOMIC DNA]</scope>
    <source>
        <strain evidence="2">3988T(B)14</strain>
    </source>
</reference>
<dbReference type="RefSeq" id="WP_374937281.1">
    <property type="nucleotide sequence ID" value="NZ_JGCY01000343.1"/>
</dbReference>
<sequence length="53" mass="6479">MEKFTRRYDGYHFNYRNREGMFNPFSVLNMLSTGRKRYTILVRQAGVYPQKQI</sequence>
<comment type="caution">
    <text evidence="1">The sequence shown here is derived from an EMBL/GenBank/DDBJ whole genome shotgun (WGS) entry which is preliminary data.</text>
</comment>
<dbReference type="PATRIC" id="fig|1339315.3.peg.3153"/>
<dbReference type="EMBL" id="JGCY01000343">
    <property type="protein sequence ID" value="EXY73750.1"/>
    <property type="molecule type" value="Genomic_DNA"/>
</dbReference>
<proteinExistence type="predicted"/>
<dbReference type="Proteomes" id="UP000020529">
    <property type="component" value="Unassembled WGS sequence"/>
</dbReference>
<dbReference type="AlphaFoldDB" id="A0A015VZU6"/>
<accession>A0A015VZU6</accession>
<gene>
    <name evidence="1" type="ORF">M124_2444</name>
</gene>
<organism evidence="1 2">
    <name type="scientific">Bacteroides fragilis str. 3988T(B)14</name>
    <dbReference type="NCBI Taxonomy" id="1339315"/>
    <lineage>
        <taxon>Bacteria</taxon>
        <taxon>Pseudomonadati</taxon>
        <taxon>Bacteroidota</taxon>
        <taxon>Bacteroidia</taxon>
        <taxon>Bacteroidales</taxon>
        <taxon>Bacteroidaceae</taxon>
        <taxon>Bacteroides</taxon>
    </lineage>
</organism>
<name>A0A015VZU6_BACFG</name>
<evidence type="ECO:0000313" key="1">
    <source>
        <dbReference type="EMBL" id="EXY73750.1"/>
    </source>
</evidence>